<accession>A0A4R1AV22</accession>
<dbReference type="OrthoDB" id="2657532at2"/>
<dbReference type="AlphaFoldDB" id="A0A4R1AV22"/>
<protein>
    <submittedName>
        <fullName evidence="1">Uncharacterized protein</fullName>
    </submittedName>
</protein>
<evidence type="ECO:0000313" key="2">
    <source>
        <dbReference type="Proteomes" id="UP000293846"/>
    </source>
</evidence>
<organism evidence="1 2">
    <name type="scientific">Cytobacillus praedii</name>
    <dbReference type="NCBI Taxonomy" id="1742358"/>
    <lineage>
        <taxon>Bacteria</taxon>
        <taxon>Bacillati</taxon>
        <taxon>Bacillota</taxon>
        <taxon>Bacilli</taxon>
        <taxon>Bacillales</taxon>
        <taxon>Bacillaceae</taxon>
        <taxon>Cytobacillus</taxon>
    </lineage>
</organism>
<sequence>MSREKLALNHAIMIEMIRRSGTADFEMIHLLKNGNSKDFTPYGEGIPDWQTFIDFYRTHTEKLENAIINGYTITFLTKNALKTLLKIKYDLVENIDYQDFDFYLDGLVLTKSQIEDLQNFISLNWKVIDKQSANEKHHVKIELHYME</sequence>
<dbReference type="EMBL" id="SJTH01000045">
    <property type="protein sequence ID" value="TCJ01945.1"/>
    <property type="molecule type" value="Genomic_DNA"/>
</dbReference>
<evidence type="ECO:0000313" key="1">
    <source>
        <dbReference type="EMBL" id="TCJ01945.1"/>
    </source>
</evidence>
<gene>
    <name evidence="1" type="ORF">E0Y62_21700</name>
</gene>
<proteinExistence type="predicted"/>
<name>A0A4R1AV22_9BACI</name>
<keyword evidence="2" id="KW-1185">Reference proteome</keyword>
<reference evidence="1 2" key="1">
    <citation type="submission" date="2019-03" db="EMBL/GenBank/DDBJ databases">
        <authorList>
            <person name="Jensen L."/>
            <person name="Storgaard J."/>
            <person name="Sulaj E."/>
            <person name="Schramm A."/>
            <person name="Marshall I.P.G."/>
        </authorList>
    </citation>
    <scope>NUCLEOTIDE SEQUENCE [LARGE SCALE GENOMIC DNA]</scope>
    <source>
        <strain evidence="1 2">2017H2G3</strain>
    </source>
</reference>
<comment type="caution">
    <text evidence="1">The sequence shown here is derived from an EMBL/GenBank/DDBJ whole genome shotgun (WGS) entry which is preliminary data.</text>
</comment>
<dbReference type="Proteomes" id="UP000293846">
    <property type="component" value="Unassembled WGS sequence"/>
</dbReference>
<dbReference type="RefSeq" id="WP_131238127.1">
    <property type="nucleotide sequence ID" value="NZ_SJTH01000045.1"/>
</dbReference>